<gene>
    <name evidence="2" type="ORF">FA13DRAFT_507035</name>
</gene>
<evidence type="ECO:0000313" key="2">
    <source>
        <dbReference type="EMBL" id="TEB19021.1"/>
    </source>
</evidence>
<keyword evidence="1" id="KW-0472">Membrane</keyword>
<keyword evidence="1" id="KW-0812">Transmembrane</keyword>
<keyword evidence="3" id="KW-1185">Reference proteome</keyword>
<reference evidence="2 3" key="1">
    <citation type="journal article" date="2019" name="Nat. Ecol. Evol.">
        <title>Megaphylogeny resolves global patterns of mushroom evolution.</title>
        <authorList>
            <person name="Varga T."/>
            <person name="Krizsan K."/>
            <person name="Foldi C."/>
            <person name="Dima B."/>
            <person name="Sanchez-Garcia M."/>
            <person name="Sanchez-Ramirez S."/>
            <person name="Szollosi G.J."/>
            <person name="Szarkandi J.G."/>
            <person name="Papp V."/>
            <person name="Albert L."/>
            <person name="Andreopoulos W."/>
            <person name="Angelini C."/>
            <person name="Antonin V."/>
            <person name="Barry K.W."/>
            <person name="Bougher N.L."/>
            <person name="Buchanan P."/>
            <person name="Buyck B."/>
            <person name="Bense V."/>
            <person name="Catcheside P."/>
            <person name="Chovatia M."/>
            <person name="Cooper J."/>
            <person name="Damon W."/>
            <person name="Desjardin D."/>
            <person name="Finy P."/>
            <person name="Geml J."/>
            <person name="Haridas S."/>
            <person name="Hughes K."/>
            <person name="Justo A."/>
            <person name="Karasinski D."/>
            <person name="Kautmanova I."/>
            <person name="Kiss B."/>
            <person name="Kocsube S."/>
            <person name="Kotiranta H."/>
            <person name="LaButti K.M."/>
            <person name="Lechner B.E."/>
            <person name="Liimatainen K."/>
            <person name="Lipzen A."/>
            <person name="Lukacs Z."/>
            <person name="Mihaltcheva S."/>
            <person name="Morgado L.N."/>
            <person name="Niskanen T."/>
            <person name="Noordeloos M.E."/>
            <person name="Ohm R.A."/>
            <person name="Ortiz-Santana B."/>
            <person name="Ovrebo C."/>
            <person name="Racz N."/>
            <person name="Riley R."/>
            <person name="Savchenko A."/>
            <person name="Shiryaev A."/>
            <person name="Soop K."/>
            <person name="Spirin V."/>
            <person name="Szebenyi C."/>
            <person name="Tomsovsky M."/>
            <person name="Tulloss R.E."/>
            <person name="Uehling J."/>
            <person name="Grigoriev I.V."/>
            <person name="Vagvolgyi C."/>
            <person name="Papp T."/>
            <person name="Martin F.M."/>
            <person name="Miettinen O."/>
            <person name="Hibbett D.S."/>
            <person name="Nagy L.G."/>
        </authorList>
    </citation>
    <scope>NUCLEOTIDE SEQUENCE [LARGE SCALE GENOMIC DNA]</scope>
    <source>
        <strain evidence="2 3">FP101781</strain>
    </source>
</reference>
<evidence type="ECO:0000313" key="3">
    <source>
        <dbReference type="Proteomes" id="UP000298030"/>
    </source>
</evidence>
<dbReference type="EMBL" id="QPFP01000211">
    <property type="protein sequence ID" value="TEB19021.1"/>
    <property type="molecule type" value="Genomic_DNA"/>
</dbReference>
<keyword evidence="1" id="KW-1133">Transmembrane helix</keyword>
<comment type="caution">
    <text evidence="2">The sequence shown here is derived from an EMBL/GenBank/DDBJ whole genome shotgun (WGS) entry which is preliminary data.</text>
</comment>
<name>A0A4Y7SBV1_COPMI</name>
<sequence length="75" mass="8403">MSTSRQIQLIANSLHIQSIVSPIAAGTSPPKPTEPEILINLRRYRNSLALVLIQLVDVTVPGIENWFLIWVVVDR</sequence>
<evidence type="ECO:0000256" key="1">
    <source>
        <dbReference type="SAM" id="Phobius"/>
    </source>
</evidence>
<dbReference type="Proteomes" id="UP000298030">
    <property type="component" value="Unassembled WGS sequence"/>
</dbReference>
<accession>A0A4Y7SBV1</accession>
<protein>
    <submittedName>
        <fullName evidence="2">Uncharacterized protein</fullName>
    </submittedName>
</protein>
<organism evidence="2 3">
    <name type="scientific">Coprinellus micaceus</name>
    <name type="common">Glistening ink-cap mushroom</name>
    <name type="synonym">Coprinus micaceus</name>
    <dbReference type="NCBI Taxonomy" id="71717"/>
    <lineage>
        <taxon>Eukaryota</taxon>
        <taxon>Fungi</taxon>
        <taxon>Dikarya</taxon>
        <taxon>Basidiomycota</taxon>
        <taxon>Agaricomycotina</taxon>
        <taxon>Agaricomycetes</taxon>
        <taxon>Agaricomycetidae</taxon>
        <taxon>Agaricales</taxon>
        <taxon>Agaricineae</taxon>
        <taxon>Psathyrellaceae</taxon>
        <taxon>Coprinellus</taxon>
    </lineage>
</organism>
<feature type="transmembrane region" description="Helical" evidence="1">
    <location>
        <begin position="48"/>
        <end position="73"/>
    </location>
</feature>
<dbReference type="AlphaFoldDB" id="A0A4Y7SBV1"/>
<proteinExistence type="predicted"/>